<organism evidence="1 2">
    <name type="scientific">Natrarchaeobaculum aegyptiacum</name>
    <dbReference type="NCBI Taxonomy" id="745377"/>
    <lineage>
        <taxon>Archaea</taxon>
        <taxon>Methanobacteriati</taxon>
        <taxon>Methanobacteriota</taxon>
        <taxon>Stenosarchaea group</taxon>
        <taxon>Halobacteria</taxon>
        <taxon>Halobacteriales</taxon>
        <taxon>Natrialbaceae</taxon>
        <taxon>Natrarchaeobaculum</taxon>
    </lineage>
</organism>
<name>A0A2Z2HR53_9EURY</name>
<accession>A0A2Z2HR53</accession>
<keyword evidence="2" id="KW-1185">Reference proteome</keyword>
<dbReference type="AlphaFoldDB" id="A0A2Z2HR53"/>
<dbReference type="RefSeq" id="WP_086888008.1">
    <property type="nucleotide sequence ID" value="NZ_CP019893.1"/>
</dbReference>
<dbReference type="Proteomes" id="UP000250088">
    <property type="component" value="Chromosome"/>
</dbReference>
<proteinExistence type="predicted"/>
<dbReference type="GeneID" id="32893953"/>
<dbReference type="OrthoDB" id="356372at2157"/>
<evidence type="ECO:0000313" key="2">
    <source>
        <dbReference type="Proteomes" id="UP000250088"/>
    </source>
</evidence>
<dbReference type="KEGG" id="naj:B1756_07695"/>
<sequence length="67" mass="7187">MSTTSTVEVSQIDGQFEAVDSETGVVGEGSTRVSALNDLVSRLLEFQADIEADPVGVSREVRERTQS</sequence>
<evidence type="ECO:0000313" key="1">
    <source>
        <dbReference type="EMBL" id="ARS89630.1"/>
    </source>
</evidence>
<protein>
    <recommendedName>
        <fullName evidence="3">HicB family protein</fullName>
    </recommendedName>
</protein>
<evidence type="ECO:0008006" key="3">
    <source>
        <dbReference type="Google" id="ProtNLM"/>
    </source>
</evidence>
<dbReference type="EMBL" id="CP019893">
    <property type="protein sequence ID" value="ARS89630.1"/>
    <property type="molecule type" value="Genomic_DNA"/>
</dbReference>
<reference evidence="2" key="1">
    <citation type="submission" date="2017-02" db="EMBL/GenBank/DDBJ databases">
        <title>Natronthermophilus aegyptiacus gen. nov.,sp. nov., an aerobic, extremely halophilic alkalithermophilic archaeon isolated from the athalassohaline Wadi An Natrun, Egypt.</title>
        <authorList>
            <person name="Zhao B."/>
        </authorList>
    </citation>
    <scope>NUCLEOTIDE SEQUENCE [LARGE SCALE GENOMIC DNA]</scope>
    <source>
        <strain evidence="2">JW/NM-HA 15</strain>
    </source>
</reference>
<gene>
    <name evidence="1" type="ORF">B1756_07695</name>
</gene>